<organism evidence="2 3">
    <name type="scientific">Herbihabitans rhizosphaerae</name>
    <dbReference type="NCBI Taxonomy" id="1872711"/>
    <lineage>
        <taxon>Bacteria</taxon>
        <taxon>Bacillati</taxon>
        <taxon>Actinomycetota</taxon>
        <taxon>Actinomycetes</taxon>
        <taxon>Pseudonocardiales</taxon>
        <taxon>Pseudonocardiaceae</taxon>
        <taxon>Herbihabitans</taxon>
    </lineage>
</organism>
<dbReference type="AlphaFoldDB" id="A0A4Q7KEH1"/>
<keyword evidence="3" id="KW-1185">Reference proteome</keyword>
<dbReference type="InterPro" id="IPR013320">
    <property type="entry name" value="ConA-like_dom_sf"/>
</dbReference>
<name>A0A4Q7KEH1_9PSEU</name>
<feature type="domain" description="3-keto-alpha-glucoside-1,2-lyase/3-keto-2-hydroxy-glucal hydratase" evidence="1">
    <location>
        <begin position="3"/>
        <end position="57"/>
    </location>
</feature>
<comment type="caution">
    <text evidence="2">The sequence shown here is derived from an EMBL/GenBank/DDBJ whole genome shotgun (WGS) entry which is preliminary data.</text>
</comment>
<evidence type="ECO:0000313" key="2">
    <source>
        <dbReference type="EMBL" id="RZS31240.1"/>
    </source>
</evidence>
<dbReference type="Proteomes" id="UP000294257">
    <property type="component" value="Unassembled WGS sequence"/>
</dbReference>
<dbReference type="SUPFAM" id="SSF49899">
    <property type="entry name" value="Concanavalin A-like lectins/glucanases"/>
    <property type="match status" value="1"/>
</dbReference>
<reference evidence="2 3" key="1">
    <citation type="submission" date="2019-02" db="EMBL/GenBank/DDBJ databases">
        <title>Genomic Encyclopedia of Type Strains, Phase IV (KMG-IV): sequencing the most valuable type-strain genomes for metagenomic binning, comparative biology and taxonomic classification.</title>
        <authorList>
            <person name="Goeker M."/>
        </authorList>
    </citation>
    <scope>NUCLEOTIDE SEQUENCE [LARGE SCALE GENOMIC DNA]</scope>
    <source>
        <strain evidence="2 3">DSM 101727</strain>
    </source>
</reference>
<proteinExistence type="predicted"/>
<dbReference type="GO" id="GO:0016787">
    <property type="term" value="F:hydrolase activity"/>
    <property type="evidence" value="ECO:0007669"/>
    <property type="project" value="InterPro"/>
</dbReference>
<sequence length="60" mass="6646">MLPANQWHTIRIPLRGNNIQVFIDGTKVGEATESAYARGRTGIGTGWNRVRFDDFSVTPG</sequence>
<evidence type="ECO:0000259" key="1">
    <source>
        <dbReference type="Pfam" id="PF06439"/>
    </source>
</evidence>
<accession>A0A4Q7KEH1</accession>
<evidence type="ECO:0000313" key="3">
    <source>
        <dbReference type="Proteomes" id="UP000294257"/>
    </source>
</evidence>
<dbReference type="InterPro" id="IPR010496">
    <property type="entry name" value="AL/BT2_dom"/>
</dbReference>
<dbReference type="Gene3D" id="2.60.120.560">
    <property type="entry name" value="Exo-inulinase, domain 1"/>
    <property type="match status" value="1"/>
</dbReference>
<dbReference type="EMBL" id="SGWQ01000015">
    <property type="protein sequence ID" value="RZS31240.1"/>
    <property type="molecule type" value="Genomic_DNA"/>
</dbReference>
<gene>
    <name evidence="2" type="ORF">EV193_115119</name>
</gene>
<dbReference type="Pfam" id="PF06439">
    <property type="entry name" value="3keto-disac_hyd"/>
    <property type="match status" value="1"/>
</dbReference>
<protein>
    <recommendedName>
        <fullName evidence="1">3-keto-alpha-glucoside-1,2-lyase/3-keto-2-hydroxy-glucal hydratase domain-containing protein</fullName>
    </recommendedName>
</protein>